<dbReference type="RefSeq" id="XP_072809042.1">
    <property type="nucleotide sequence ID" value="XM_072952941.1"/>
</dbReference>
<feature type="compositionally biased region" description="Basic and acidic residues" evidence="1">
    <location>
        <begin position="125"/>
        <end position="139"/>
    </location>
</feature>
<organism evidence="2 3">
    <name type="scientific">Vicugna pacos</name>
    <name type="common">Alpaca</name>
    <name type="synonym">Lama pacos</name>
    <dbReference type="NCBI Taxonomy" id="30538"/>
    <lineage>
        <taxon>Eukaryota</taxon>
        <taxon>Metazoa</taxon>
        <taxon>Chordata</taxon>
        <taxon>Craniata</taxon>
        <taxon>Vertebrata</taxon>
        <taxon>Euteleostomi</taxon>
        <taxon>Mammalia</taxon>
        <taxon>Eutheria</taxon>
        <taxon>Laurasiatheria</taxon>
        <taxon>Artiodactyla</taxon>
        <taxon>Tylopoda</taxon>
        <taxon>Camelidae</taxon>
        <taxon>Vicugna</taxon>
    </lineage>
</organism>
<gene>
    <name evidence="3" type="primary">LOC116276602</name>
</gene>
<protein>
    <submittedName>
        <fullName evidence="3">Uncharacterized protein isoform X9</fullName>
    </submittedName>
</protein>
<dbReference type="GeneID" id="116276602"/>
<feature type="region of interest" description="Disordered" evidence="1">
    <location>
        <begin position="277"/>
        <end position="305"/>
    </location>
</feature>
<proteinExistence type="predicted"/>
<sequence>MLSSLAHEELSQPRNALAITLLPQLLACLREGLHQEACQSQRSLRCSPSAHWAPPTCPPGVVRGPGTWAEPSAPGRCPACRQESAFRVLCILCVSGRGRPGEQPPPGEAGDELCAGAQEEYVHRLKEPMPQKGSNVKEKWHIRRGRPSPSRPRPRERGCAWRLTSEERAEGTGSASTGRRRGSHGCRPQGPTRVGVRGPEVMRRGGRATSAANSPTPSLTVRKTIGNADGGAAPLTHLTSTPPTVGRGPGKGGRTGQEACEGTRGLQAVRGGADGCWDQRDVSGNTGEIQGDRGGPMIARSGSFG</sequence>
<keyword evidence="2" id="KW-1185">Reference proteome</keyword>
<feature type="region of interest" description="Disordered" evidence="1">
    <location>
        <begin position="231"/>
        <end position="259"/>
    </location>
</feature>
<feature type="region of interest" description="Disordered" evidence="1">
    <location>
        <begin position="125"/>
        <end position="199"/>
    </location>
</feature>
<evidence type="ECO:0000313" key="2">
    <source>
        <dbReference type="Proteomes" id="UP001652581"/>
    </source>
</evidence>
<reference evidence="3" key="1">
    <citation type="submission" date="2025-08" db="UniProtKB">
        <authorList>
            <consortium name="RefSeq"/>
        </authorList>
    </citation>
    <scope>IDENTIFICATION</scope>
</reference>
<dbReference type="Proteomes" id="UP001652581">
    <property type="component" value="Chromosome 32"/>
</dbReference>
<accession>A0ABM5CK63</accession>
<name>A0ABM5CK63_VICPA</name>
<evidence type="ECO:0000256" key="1">
    <source>
        <dbReference type="SAM" id="MobiDB-lite"/>
    </source>
</evidence>
<feature type="compositionally biased region" description="Basic and acidic residues" evidence="1">
    <location>
        <begin position="153"/>
        <end position="170"/>
    </location>
</feature>
<evidence type="ECO:0000313" key="3">
    <source>
        <dbReference type="RefSeq" id="XP_072809042.1"/>
    </source>
</evidence>